<dbReference type="InterPro" id="IPR006975">
    <property type="entry name" value="NifQ"/>
</dbReference>
<evidence type="ECO:0000313" key="3">
    <source>
        <dbReference type="Proteomes" id="UP000002534"/>
    </source>
</evidence>
<dbReference type="GO" id="GO:0051536">
    <property type="term" value="F:iron-sulfur cluster binding"/>
    <property type="evidence" value="ECO:0007669"/>
    <property type="project" value="InterPro"/>
</dbReference>
<reference evidence="2 3" key="2">
    <citation type="journal article" date="2012" name="BMC Genomics">
        <title>The genome of Pelobacter carbinolicus reveals surprising metabolic capabilities and physiological features.</title>
        <authorList>
            <person name="Aklujkar M."/>
            <person name="Haveman S.A."/>
            <person name="Didonato R.Jr."/>
            <person name="Chertkov O."/>
            <person name="Han C.S."/>
            <person name="Land M.L."/>
            <person name="Brown P."/>
            <person name="Lovley D.R."/>
        </authorList>
    </citation>
    <scope>NUCLEOTIDE SEQUENCE [LARGE SCALE GENOMIC DNA]</scope>
    <source>
        <strain evidence="3">DSM 2380 / NBRC 103641 / GraBd1</strain>
    </source>
</reference>
<dbReference type="GO" id="GO:0016226">
    <property type="term" value="P:iron-sulfur cluster assembly"/>
    <property type="evidence" value="ECO:0007669"/>
    <property type="project" value="InterPro"/>
</dbReference>
<keyword evidence="3" id="KW-1185">Reference proteome</keyword>
<dbReference type="Gene3D" id="3.90.1010.10">
    <property type="match status" value="1"/>
</dbReference>
<dbReference type="SUPFAM" id="SSF82649">
    <property type="entry name" value="SufE/NifU"/>
    <property type="match status" value="1"/>
</dbReference>
<evidence type="ECO:0000313" key="2">
    <source>
        <dbReference type="EMBL" id="ABA87575.1"/>
    </source>
</evidence>
<dbReference type="Proteomes" id="UP000002534">
    <property type="component" value="Chromosome"/>
</dbReference>
<proteinExistence type="predicted"/>
<feature type="domain" description="NIF system FeS cluster assembly NifU N-terminal" evidence="1">
    <location>
        <begin position="26"/>
        <end position="122"/>
    </location>
</feature>
<protein>
    <submittedName>
        <fullName evidence="2">Nitrogenase molybdenum-iron cofactor biosynthesis protein NifUQ</fullName>
    </submittedName>
</protein>
<dbReference type="InterPro" id="IPR002871">
    <property type="entry name" value="NIF_FeS_clus_asmbl_NifU_N"/>
</dbReference>
<organism evidence="2 3">
    <name type="scientific">Syntrophotalea carbinolica (strain DSM 2380 / NBRC 103641 / GraBd1)</name>
    <name type="common">Pelobacter carbinolicus</name>
    <dbReference type="NCBI Taxonomy" id="338963"/>
    <lineage>
        <taxon>Bacteria</taxon>
        <taxon>Pseudomonadati</taxon>
        <taxon>Thermodesulfobacteriota</taxon>
        <taxon>Desulfuromonadia</taxon>
        <taxon>Desulfuromonadales</taxon>
        <taxon>Syntrophotaleaceae</taxon>
        <taxon>Syntrophotalea</taxon>
    </lineage>
</organism>
<dbReference type="OrthoDB" id="192277at2"/>
<dbReference type="KEGG" id="pca:Pcar_0315"/>
<dbReference type="Pfam" id="PF04891">
    <property type="entry name" value="NifQ"/>
    <property type="match status" value="1"/>
</dbReference>
<dbReference type="GO" id="GO:0005506">
    <property type="term" value="F:iron ion binding"/>
    <property type="evidence" value="ECO:0007669"/>
    <property type="project" value="InterPro"/>
</dbReference>
<dbReference type="HOGENOM" id="CLU_828601_0_0_7"/>
<sequence length="335" mass="36436">MLLYTDTIRRWATDYRRCRDLTDPHGTGEVGMAHGEEGTRIAVRFTVHLQGALITDVGYQVFGCGYSMAACAAAAELACNKNLPSAMAIDASQVDALLDGLPPERSYCADLAVEALQAALASASGDAQTVQAAYHPAEEEHGPRVHADHPVYRALMDSTPVEGSSEENRHLFACLLSVAADEPYDTAAALGLSADDLKVLLETWFPECSPGLFSQADRSEQVPPEYNDEVLQILLTHVPREANGTLQTSSLLLARIIAARTAYPGHLWVAMGLFERPQLSASIRRLLPSLAAANNQNMRWKRYLFKQVCDLNGGMMCKSPNCGDCSDYAICFPED</sequence>
<dbReference type="GO" id="GO:0009399">
    <property type="term" value="P:nitrogen fixation"/>
    <property type="evidence" value="ECO:0007669"/>
    <property type="project" value="InterPro"/>
</dbReference>
<accession>Q3A7R9</accession>
<gene>
    <name evidence="2" type="primary">nifUQ</name>
    <name evidence="2" type="ordered locus">Pcar_0315</name>
</gene>
<dbReference type="eggNOG" id="COG0822">
    <property type="taxonomic scope" value="Bacteria"/>
</dbReference>
<reference evidence="3" key="1">
    <citation type="submission" date="2005-10" db="EMBL/GenBank/DDBJ databases">
        <title>Complete sequence of Pelobacter carbinolicus DSM 2380.</title>
        <authorList>
            <person name="Copeland A."/>
            <person name="Lucas S."/>
            <person name="Lapidus A."/>
            <person name="Barry K."/>
            <person name="Detter J.C."/>
            <person name="Glavina T."/>
            <person name="Hammon N."/>
            <person name="Israni S."/>
            <person name="Pitluck S."/>
            <person name="Chertkov O."/>
            <person name="Schmutz J."/>
            <person name="Larimer F."/>
            <person name="Land M."/>
            <person name="Kyrpides N."/>
            <person name="Ivanova N."/>
            <person name="Richardson P."/>
        </authorList>
    </citation>
    <scope>NUCLEOTIDE SEQUENCE [LARGE SCALE GENOMIC DNA]</scope>
    <source>
        <strain evidence="3">DSM 2380 / NBRC 103641 / GraBd1</strain>
    </source>
</reference>
<name>Q3A7R9_SYNC1</name>
<dbReference type="GO" id="GO:0030151">
    <property type="term" value="F:molybdenum ion binding"/>
    <property type="evidence" value="ECO:0007669"/>
    <property type="project" value="InterPro"/>
</dbReference>
<dbReference type="AlphaFoldDB" id="Q3A7R9"/>
<dbReference type="EMBL" id="CP000142">
    <property type="protein sequence ID" value="ABA87575.1"/>
    <property type="molecule type" value="Genomic_DNA"/>
</dbReference>
<evidence type="ECO:0000259" key="1">
    <source>
        <dbReference type="Pfam" id="PF01592"/>
    </source>
</evidence>
<dbReference type="Pfam" id="PF01592">
    <property type="entry name" value="NifU_N"/>
    <property type="match status" value="1"/>
</dbReference>
<dbReference type="STRING" id="338963.Pcar_0315"/>
<dbReference type="RefSeq" id="WP_011339988.1">
    <property type="nucleotide sequence ID" value="NC_007498.2"/>
</dbReference>